<dbReference type="Pfam" id="PF13440">
    <property type="entry name" value="Polysacc_synt_3"/>
    <property type="match status" value="1"/>
</dbReference>
<protein>
    <submittedName>
        <fullName evidence="8">Lipopolysaccharide biosynthesis protein</fullName>
    </submittedName>
</protein>
<evidence type="ECO:0000256" key="6">
    <source>
        <dbReference type="ARBA" id="ARBA00023136"/>
    </source>
</evidence>
<sequence length="479" mass="54755">MTLKKQALSGVYWTFIQESSSQVISFIVSIILARLLLPSEFGLIAMIGIFMGIGHTLIGSGLSQSLIRTENPDDEDYSTVFIFNLVGSIVIYIFFYFLAPFIASFYNQDILTSIIRVYCITFIINAFSAIQIARLLKQLDFKTQLIVAIPSLIVSSITGISMAYYGFGVWSLVWNTIAGTLVANIQLWYSTKWRPSLSFSKKKFKYHFNYGYKLTVSSLLDITFLNVYTIIIGRFFPLAQVGYYNRAESLKQIPVSNITNIINKVTFPMFSSIQNDNIRLKNVYKQIMQMVIYIISPVLIFMGVLAEPLFRLLLTEKWLPAVPYFQILCFNGILYPIHSYNLNILKIKGRSDLYLKLEIIKKILIVLVVGITFQFGIYGLLYGSVFLSILAFFINTYYSGKLINYNIWEQTKDITPTIFIALICGGIIFLFDFYIKNLISYDILRLILGSLLGSLSFLGITYMLKFDSLKEILLLIKKK</sequence>
<feature type="transmembrane region" description="Helical" evidence="7">
    <location>
        <begin position="414"/>
        <end position="434"/>
    </location>
</feature>
<comment type="similarity">
    <text evidence="2">Belongs to the polysaccharide synthase family.</text>
</comment>
<evidence type="ECO:0000313" key="9">
    <source>
        <dbReference type="Proteomes" id="UP000670776"/>
    </source>
</evidence>
<dbReference type="RefSeq" id="WP_209651904.1">
    <property type="nucleotide sequence ID" value="NZ_JAGJCB010000001.1"/>
</dbReference>
<dbReference type="InterPro" id="IPR050833">
    <property type="entry name" value="Poly_Biosynth_Transport"/>
</dbReference>
<evidence type="ECO:0000256" key="2">
    <source>
        <dbReference type="ARBA" id="ARBA00007430"/>
    </source>
</evidence>
<comment type="subcellular location">
    <subcellularLocation>
        <location evidence="1">Cell membrane</location>
        <topology evidence="1">Multi-pass membrane protein</topology>
    </subcellularLocation>
</comment>
<keyword evidence="3" id="KW-1003">Cell membrane</keyword>
<feature type="transmembrane region" description="Helical" evidence="7">
    <location>
        <begin position="291"/>
        <end position="310"/>
    </location>
</feature>
<evidence type="ECO:0000256" key="7">
    <source>
        <dbReference type="SAM" id="Phobius"/>
    </source>
</evidence>
<feature type="transmembrane region" description="Helical" evidence="7">
    <location>
        <begin position="172"/>
        <end position="189"/>
    </location>
</feature>
<dbReference type="PANTHER" id="PTHR30250:SF10">
    <property type="entry name" value="LIPOPOLYSACCHARIDE BIOSYNTHESIS PROTEIN WZXC"/>
    <property type="match status" value="1"/>
</dbReference>
<feature type="transmembrane region" description="Helical" evidence="7">
    <location>
        <begin position="12"/>
        <end position="37"/>
    </location>
</feature>
<accession>A0ABS4BPG1</accession>
<evidence type="ECO:0000256" key="5">
    <source>
        <dbReference type="ARBA" id="ARBA00022989"/>
    </source>
</evidence>
<feature type="transmembrane region" description="Helical" evidence="7">
    <location>
        <begin position="43"/>
        <end position="67"/>
    </location>
</feature>
<comment type="caution">
    <text evidence="8">The sequence shown here is derived from an EMBL/GenBank/DDBJ whole genome shotgun (WGS) entry which is preliminary data.</text>
</comment>
<feature type="transmembrane region" description="Helical" evidence="7">
    <location>
        <begin position="322"/>
        <end position="342"/>
    </location>
</feature>
<feature type="transmembrane region" description="Helical" evidence="7">
    <location>
        <begin position="79"/>
        <end position="103"/>
    </location>
</feature>
<organism evidence="8 9">
    <name type="scientific">Mariniflexile gromovii</name>
    <dbReference type="NCBI Taxonomy" id="362523"/>
    <lineage>
        <taxon>Bacteria</taxon>
        <taxon>Pseudomonadati</taxon>
        <taxon>Bacteroidota</taxon>
        <taxon>Flavobacteriia</taxon>
        <taxon>Flavobacteriales</taxon>
        <taxon>Flavobacteriaceae</taxon>
        <taxon>Mariniflexile</taxon>
    </lineage>
</organism>
<evidence type="ECO:0000256" key="4">
    <source>
        <dbReference type="ARBA" id="ARBA00022692"/>
    </source>
</evidence>
<keyword evidence="9" id="KW-1185">Reference proteome</keyword>
<keyword evidence="5 7" id="KW-1133">Transmembrane helix</keyword>
<dbReference type="Proteomes" id="UP000670776">
    <property type="component" value="Unassembled WGS sequence"/>
</dbReference>
<evidence type="ECO:0000256" key="1">
    <source>
        <dbReference type="ARBA" id="ARBA00004651"/>
    </source>
</evidence>
<gene>
    <name evidence="8" type="ORF">J8H85_01385</name>
</gene>
<dbReference type="CDD" id="cd13127">
    <property type="entry name" value="MATE_tuaB_like"/>
    <property type="match status" value="1"/>
</dbReference>
<dbReference type="EMBL" id="JAGJCB010000001">
    <property type="protein sequence ID" value="MBP0902466.1"/>
    <property type="molecule type" value="Genomic_DNA"/>
</dbReference>
<feature type="transmembrane region" description="Helical" evidence="7">
    <location>
        <begin position="446"/>
        <end position="464"/>
    </location>
</feature>
<evidence type="ECO:0000256" key="3">
    <source>
        <dbReference type="ARBA" id="ARBA00022475"/>
    </source>
</evidence>
<name>A0ABS4BPG1_9FLAO</name>
<feature type="transmembrane region" description="Helical" evidence="7">
    <location>
        <begin position="115"/>
        <end position="133"/>
    </location>
</feature>
<keyword evidence="4 7" id="KW-0812">Transmembrane</keyword>
<reference evidence="8 9" key="1">
    <citation type="submission" date="2021-04" db="EMBL/GenBank/DDBJ databases">
        <title>Mariniflexile gromovii gen. nov., sp. nov., a gliding bacterium isolated from the sea urchin Strongylocentrotus intermedius.</title>
        <authorList>
            <person name="Ko S."/>
            <person name="Le V."/>
            <person name="Ahn C.-Y."/>
            <person name="Oh H.-M."/>
        </authorList>
    </citation>
    <scope>NUCLEOTIDE SEQUENCE [LARGE SCALE GENOMIC DNA]</scope>
    <source>
        <strain evidence="8 9">KCTC 12570</strain>
    </source>
</reference>
<feature type="transmembrane region" description="Helical" evidence="7">
    <location>
        <begin position="363"/>
        <end position="394"/>
    </location>
</feature>
<evidence type="ECO:0000313" key="8">
    <source>
        <dbReference type="EMBL" id="MBP0902466.1"/>
    </source>
</evidence>
<proteinExistence type="inferred from homology"/>
<keyword evidence="6 7" id="KW-0472">Membrane</keyword>
<feature type="transmembrane region" description="Helical" evidence="7">
    <location>
        <begin position="145"/>
        <end position="166"/>
    </location>
</feature>
<feature type="transmembrane region" description="Helical" evidence="7">
    <location>
        <begin position="210"/>
        <end position="233"/>
    </location>
</feature>
<dbReference type="PANTHER" id="PTHR30250">
    <property type="entry name" value="PST FAMILY PREDICTED COLANIC ACID TRANSPORTER"/>
    <property type="match status" value="1"/>
</dbReference>